<proteinExistence type="inferred from homology"/>
<feature type="domain" description="HD Cas3-type" evidence="11">
    <location>
        <begin position="19"/>
        <end position="252"/>
    </location>
</feature>
<dbReference type="PROSITE" id="PS51643">
    <property type="entry name" value="HD_CAS3"/>
    <property type="match status" value="1"/>
</dbReference>
<feature type="region of interest" description="Disordered" evidence="10">
    <location>
        <begin position="138"/>
        <end position="167"/>
    </location>
</feature>
<organism evidence="12 13">
    <name type="scientific">Gleimia hominis</name>
    <dbReference type="NCBI Taxonomy" id="595468"/>
    <lineage>
        <taxon>Bacteria</taxon>
        <taxon>Bacillati</taxon>
        <taxon>Actinomycetota</taxon>
        <taxon>Actinomycetes</taxon>
        <taxon>Actinomycetales</taxon>
        <taxon>Actinomycetaceae</taxon>
        <taxon>Gleimia</taxon>
    </lineage>
</organism>
<dbReference type="NCBIfam" id="TIGR01596">
    <property type="entry name" value="cas3_HD"/>
    <property type="match status" value="1"/>
</dbReference>
<keyword evidence="13" id="KW-1185">Reference proteome</keyword>
<reference evidence="12 13" key="1">
    <citation type="submission" date="2023-06" db="EMBL/GenBank/DDBJ databases">
        <title>Draft genome sequence of Gleimia hominis type strain CCUG 57540T.</title>
        <authorList>
            <person name="Salva-Serra F."/>
            <person name="Cardew S."/>
            <person name="Jensie Markopoulos S."/>
            <person name="Ohlen M."/>
            <person name="Inganas E."/>
            <person name="Svensson-Stadler L."/>
            <person name="Moore E.R.B."/>
        </authorList>
    </citation>
    <scope>NUCLEOTIDE SEQUENCE [LARGE SCALE GENOMIC DNA]</scope>
    <source>
        <strain evidence="12 13">CCUG 57540</strain>
    </source>
</reference>
<keyword evidence="3" id="KW-0540">Nuclease</keyword>
<accession>A0ABU3I983</accession>
<feature type="compositionally biased region" description="Polar residues" evidence="10">
    <location>
        <begin position="138"/>
        <end position="152"/>
    </location>
</feature>
<keyword evidence="5" id="KW-0547">Nucleotide-binding</keyword>
<dbReference type="InterPro" id="IPR041372">
    <property type="entry name" value="Cas3_C"/>
</dbReference>
<evidence type="ECO:0000256" key="8">
    <source>
        <dbReference type="ARBA" id="ARBA00022840"/>
    </source>
</evidence>
<dbReference type="InterPro" id="IPR027417">
    <property type="entry name" value="P-loop_NTPase"/>
</dbReference>
<evidence type="ECO:0000256" key="10">
    <source>
        <dbReference type="SAM" id="MobiDB-lite"/>
    </source>
</evidence>
<dbReference type="RefSeq" id="WP_313272171.1">
    <property type="nucleotide sequence ID" value="NZ_JASXSX010000001.1"/>
</dbReference>
<keyword evidence="8" id="KW-0067">ATP-binding</keyword>
<dbReference type="CDD" id="cd09641">
    <property type="entry name" value="Cas3''_I"/>
    <property type="match status" value="1"/>
</dbReference>
<dbReference type="PANTHER" id="PTHR47962">
    <property type="entry name" value="ATP-DEPENDENT HELICASE LHR-RELATED-RELATED"/>
    <property type="match status" value="1"/>
</dbReference>
<dbReference type="InterPro" id="IPR038257">
    <property type="entry name" value="CRISPR-assoc_Cas3_HD_sf"/>
</dbReference>
<protein>
    <submittedName>
        <fullName evidence="12">CRISPR-associated helicase Cas3</fullName>
    </submittedName>
</protein>
<keyword evidence="7" id="KW-0347">Helicase</keyword>
<dbReference type="NCBIfam" id="TIGR01587">
    <property type="entry name" value="cas3_core"/>
    <property type="match status" value="1"/>
</dbReference>
<dbReference type="InterPro" id="IPR011545">
    <property type="entry name" value="DEAD/DEAH_box_helicase_dom"/>
</dbReference>
<evidence type="ECO:0000259" key="11">
    <source>
        <dbReference type="PROSITE" id="PS51643"/>
    </source>
</evidence>
<gene>
    <name evidence="12" type="primary">cas3</name>
    <name evidence="12" type="ORF">QS713_02475</name>
</gene>
<sequence>MEFQWPPGARALWAKTGENDGEWLSLAQHLEDSARVSAWLWDHWLASRIKQQLSEGLSLSLEETKQFITFLAGTHDLGKAGSCFTYQLSPHRYSSFGERAQAVGLEQINTHVPIKYPHSAGSSLIIDEYLQQLNNYAQPSPQATKTGETSAAETRKPKRSERLRAARVRRSVAGISGSHHGLPATNEAHQNAVAEQNFQSTNWTETQQTTVQAAASGTNALPALKKVLENNKPLSKSASMVLTGIVIMTDWIASNQKLFPCVKEMPIDAFKRSLEQNHTNADTKKNETRFNTGVTHLQLPSPWRPQQITTRADEAYKHRFNWPNTATPYTVQTAAYEEAQHANGPIMMCIEAAMGEGKTEAALMAAEILAHKNGCNGIAFAAPTQATANGLFHRIKKWAQTGASAENPVSMYLAHGKNILNDEYTSLARSIQEVYDGDHDSSSGVLAHSWLRGRKKGILASISVMTIDQVLMLALQSKHAMLRHLGFAGKVVVIDEAHAYDAYMNVYLHRALEWLAAYGVPVIVLSATLPSETRASLLEAYSGREHAPQESEETKTQPSAYPLITVTGKDSETRSRAVQPSGRKQSVTLHAIDDSWQALRDALTDTIENGGCTLVICNTVARAQYAYAQLKNLVGADAFLIHSRFTSADRVAAEKQLTSEIGADTKGRSGEHACENGKRPWRRIVVSTQIVEQSMDVDFDCIITDLAPIDLLIQRVGRLHRHQRHTSERPAWAQQPQVIIRGVTDTGTASSQPVFAKYFDLVYDQATLLATWDKIQPFLHGQPLEIPAMIPQLVESVYSHASTVQPKWQAAYETAVHERNQERAEAQAKADTFLFAAPTNHNHDFVELWDRQRSDAAQEVGGEERGLAQVRDTDPSIEVLLTADRGAGYYSPLPWVGPGYADTKLAEGSPISQDTAFDIATSSVRLPLSMTKYPQAFDKTVTELEKTTDKAWAASPLLRGQLQLNLDERGQATLNGHNLIYRKELGLVDITKMSEDECATLGITWQQADDEDETENQ</sequence>
<evidence type="ECO:0000256" key="1">
    <source>
        <dbReference type="ARBA" id="ARBA00006847"/>
    </source>
</evidence>
<evidence type="ECO:0000313" key="12">
    <source>
        <dbReference type="EMBL" id="MDT3766930.1"/>
    </source>
</evidence>
<dbReference type="InterPro" id="IPR052511">
    <property type="entry name" value="ATP-dep_Helicase"/>
</dbReference>
<keyword evidence="6" id="KW-0378">Hydrolase</keyword>
<evidence type="ECO:0000256" key="7">
    <source>
        <dbReference type="ARBA" id="ARBA00022806"/>
    </source>
</evidence>
<dbReference type="Pfam" id="PF00270">
    <property type="entry name" value="DEAD"/>
    <property type="match status" value="1"/>
</dbReference>
<dbReference type="InterPro" id="IPR014001">
    <property type="entry name" value="Helicase_ATP-bd"/>
</dbReference>
<dbReference type="Proteomes" id="UP001247542">
    <property type="component" value="Unassembled WGS sequence"/>
</dbReference>
<evidence type="ECO:0000256" key="6">
    <source>
        <dbReference type="ARBA" id="ARBA00022801"/>
    </source>
</evidence>
<evidence type="ECO:0000256" key="4">
    <source>
        <dbReference type="ARBA" id="ARBA00022723"/>
    </source>
</evidence>
<dbReference type="SUPFAM" id="SSF52540">
    <property type="entry name" value="P-loop containing nucleoside triphosphate hydrolases"/>
    <property type="match status" value="1"/>
</dbReference>
<evidence type="ECO:0000313" key="13">
    <source>
        <dbReference type="Proteomes" id="UP001247542"/>
    </source>
</evidence>
<dbReference type="Gene3D" id="1.10.3210.30">
    <property type="match status" value="1"/>
</dbReference>
<evidence type="ECO:0000256" key="3">
    <source>
        <dbReference type="ARBA" id="ARBA00022722"/>
    </source>
</evidence>
<evidence type="ECO:0000256" key="2">
    <source>
        <dbReference type="ARBA" id="ARBA00009046"/>
    </source>
</evidence>
<evidence type="ECO:0000256" key="9">
    <source>
        <dbReference type="ARBA" id="ARBA00023118"/>
    </source>
</evidence>
<dbReference type="InterPro" id="IPR006483">
    <property type="entry name" value="CRISPR-assoc_Cas3_HD"/>
</dbReference>
<dbReference type="Pfam" id="PF18395">
    <property type="entry name" value="Cas3_C"/>
    <property type="match status" value="1"/>
</dbReference>
<dbReference type="InterPro" id="IPR006474">
    <property type="entry name" value="Helicase_Cas3_CRISPR-ass_core"/>
</dbReference>
<feature type="compositionally biased region" description="Basic residues" evidence="10">
    <location>
        <begin position="156"/>
        <end position="167"/>
    </location>
</feature>
<dbReference type="SMART" id="SM00490">
    <property type="entry name" value="HELICc"/>
    <property type="match status" value="1"/>
</dbReference>
<dbReference type="Pfam" id="PF18019">
    <property type="entry name" value="Cas3_HD"/>
    <property type="match status" value="1"/>
</dbReference>
<comment type="similarity">
    <text evidence="2">In the central section; belongs to the CRISPR-associated helicase Cas3 family.</text>
</comment>
<dbReference type="Pfam" id="PF22590">
    <property type="entry name" value="Cas3-like_C_2"/>
    <property type="match status" value="1"/>
</dbReference>
<keyword evidence="9" id="KW-0051">Antiviral defense</keyword>
<name>A0ABU3I983_9ACTO</name>
<evidence type="ECO:0000256" key="5">
    <source>
        <dbReference type="ARBA" id="ARBA00022741"/>
    </source>
</evidence>
<dbReference type="InterPro" id="IPR001650">
    <property type="entry name" value="Helicase_C-like"/>
</dbReference>
<comment type="caution">
    <text evidence="12">The sequence shown here is derived from an EMBL/GenBank/DDBJ whole genome shotgun (WGS) entry which is preliminary data.</text>
</comment>
<dbReference type="InterPro" id="IPR054712">
    <property type="entry name" value="Cas3-like_dom"/>
</dbReference>
<keyword evidence="4" id="KW-0479">Metal-binding</keyword>
<dbReference type="Gene3D" id="3.40.50.300">
    <property type="entry name" value="P-loop containing nucleotide triphosphate hydrolases"/>
    <property type="match status" value="2"/>
</dbReference>
<dbReference type="PANTHER" id="PTHR47962:SF5">
    <property type="entry name" value="ATP-DEPENDENT HELICASE LHR-RELATED"/>
    <property type="match status" value="1"/>
</dbReference>
<dbReference type="EMBL" id="JASXSX010000001">
    <property type="protein sequence ID" value="MDT3766930.1"/>
    <property type="molecule type" value="Genomic_DNA"/>
</dbReference>
<comment type="similarity">
    <text evidence="1">In the N-terminal section; belongs to the CRISPR-associated nuclease Cas3-HD family.</text>
</comment>
<dbReference type="SMART" id="SM00487">
    <property type="entry name" value="DEXDc"/>
    <property type="match status" value="1"/>
</dbReference>